<gene>
    <name evidence="2" type="ORF">DFA_08246</name>
</gene>
<dbReference type="EMBL" id="GL883021">
    <property type="protein sequence ID" value="EGG17255.1"/>
    <property type="molecule type" value="Genomic_DNA"/>
</dbReference>
<proteinExistence type="predicted"/>
<reference evidence="3" key="1">
    <citation type="journal article" date="2011" name="Genome Res.">
        <title>Phylogeny-wide analysis of social amoeba genomes highlights ancient origins for complex intercellular communication.</title>
        <authorList>
            <person name="Heidel A.J."/>
            <person name="Lawal H.M."/>
            <person name="Felder M."/>
            <person name="Schilde C."/>
            <person name="Helps N.R."/>
            <person name="Tunggal B."/>
            <person name="Rivero F."/>
            <person name="John U."/>
            <person name="Schleicher M."/>
            <person name="Eichinger L."/>
            <person name="Platzer M."/>
            <person name="Noegel A.A."/>
            <person name="Schaap P."/>
            <person name="Gloeckner G."/>
        </authorList>
    </citation>
    <scope>NUCLEOTIDE SEQUENCE [LARGE SCALE GENOMIC DNA]</scope>
    <source>
        <strain evidence="3">SH3</strain>
    </source>
</reference>
<evidence type="ECO:0000313" key="3">
    <source>
        <dbReference type="Proteomes" id="UP000007797"/>
    </source>
</evidence>
<evidence type="ECO:0000313" key="2">
    <source>
        <dbReference type="EMBL" id="EGG17255.1"/>
    </source>
</evidence>
<dbReference type="AlphaFoldDB" id="F4Q5J6"/>
<organism evidence="2 3">
    <name type="scientific">Cavenderia fasciculata</name>
    <name type="common">Slime mold</name>
    <name type="synonym">Dictyostelium fasciculatum</name>
    <dbReference type="NCBI Taxonomy" id="261658"/>
    <lineage>
        <taxon>Eukaryota</taxon>
        <taxon>Amoebozoa</taxon>
        <taxon>Evosea</taxon>
        <taxon>Eumycetozoa</taxon>
        <taxon>Dictyostelia</taxon>
        <taxon>Acytosteliales</taxon>
        <taxon>Cavenderiaceae</taxon>
        <taxon>Cavenderia</taxon>
    </lineage>
</organism>
<feature type="transmembrane region" description="Helical" evidence="1">
    <location>
        <begin position="70"/>
        <end position="88"/>
    </location>
</feature>
<keyword evidence="1" id="KW-0812">Transmembrane</keyword>
<keyword evidence="1" id="KW-0472">Membrane</keyword>
<protein>
    <submittedName>
        <fullName evidence="2">Uncharacterized protein</fullName>
    </submittedName>
</protein>
<dbReference type="Proteomes" id="UP000007797">
    <property type="component" value="Unassembled WGS sequence"/>
</dbReference>
<keyword evidence="3" id="KW-1185">Reference proteome</keyword>
<keyword evidence="1" id="KW-1133">Transmembrane helix</keyword>
<sequence length="101" mass="11244">MKSQSMNIYSNTIIILKATIKMPMHVDLNEHVLKYYGVVKNQFGQESMVLVLTPCVTLGLALVSTPMSSLTKTFICVGIPILLVVTYINDNITVWNVGDIR</sequence>
<dbReference type="GeneID" id="14868953"/>
<feature type="transmembrane region" description="Helical" evidence="1">
    <location>
        <begin position="43"/>
        <end position="63"/>
    </location>
</feature>
<dbReference type="RefSeq" id="XP_004355739.1">
    <property type="nucleotide sequence ID" value="XM_004355686.1"/>
</dbReference>
<accession>F4Q5J6</accession>
<name>F4Q5J6_CACFS</name>
<evidence type="ECO:0000256" key="1">
    <source>
        <dbReference type="SAM" id="Phobius"/>
    </source>
</evidence>
<dbReference type="KEGG" id="dfa:DFA_08246"/>